<evidence type="ECO:0000256" key="2">
    <source>
        <dbReference type="SAM" id="Phobius"/>
    </source>
</evidence>
<keyword evidence="4" id="KW-1185">Reference proteome</keyword>
<evidence type="ECO:0000256" key="1">
    <source>
        <dbReference type="SAM" id="MobiDB-lite"/>
    </source>
</evidence>
<dbReference type="PANTHER" id="PTHR37741">
    <property type="entry name" value="TRANSMEMBRANE PROTEIN"/>
    <property type="match status" value="1"/>
</dbReference>
<keyword evidence="2" id="KW-1133">Transmembrane helix</keyword>
<dbReference type="EMBL" id="JABTTQ020000095">
    <property type="protein sequence ID" value="KAK6141703.1"/>
    <property type="molecule type" value="Genomic_DNA"/>
</dbReference>
<protein>
    <submittedName>
        <fullName evidence="3">Uncharacterized protein</fullName>
    </submittedName>
</protein>
<name>A0ABR0W234_REHGL</name>
<reference evidence="3 4" key="1">
    <citation type="journal article" date="2021" name="Comput. Struct. Biotechnol. J.">
        <title>De novo genome assembly of the potent medicinal plant Rehmannia glutinosa using nanopore technology.</title>
        <authorList>
            <person name="Ma L."/>
            <person name="Dong C."/>
            <person name="Song C."/>
            <person name="Wang X."/>
            <person name="Zheng X."/>
            <person name="Niu Y."/>
            <person name="Chen S."/>
            <person name="Feng W."/>
        </authorList>
    </citation>
    <scope>NUCLEOTIDE SEQUENCE [LARGE SCALE GENOMIC DNA]</scope>
    <source>
        <strain evidence="3">DH-2019</strain>
    </source>
</reference>
<keyword evidence="2" id="KW-0812">Transmembrane</keyword>
<gene>
    <name evidence="3" type="ORF">DH2020_024551</name>
</gene>
<feature type="region of interest" description="Disordered" evidence="1">
    <location>
        <begin position="28"/>
        <end position="68"/>
    </location>
</feature>
<dbReference type="Proteomes" id="UP001318860">
    <property type="component" value="Unassembled WGS sequence"/>
</dbReference>
<comment type="caution">
    <text evidence="3">The sequence shown here is derived from an EMBL/GenBank/DDBJ whole genome shotgun (WGS) entry which is preliminary data.</text>
</comment>
<organism evidence="3 4">
    <name type="scientific">Rehmannia glutinosa</name>
    <name type="common">Chinese foxglove</name>
    <dbReference type="NCBI Taxonomy" id="99300"/>
    <lineage>
        <taxon>Eukaryota</taxon>
        <taxon>Viridiplantae</taxon>
        <taxon>Streptophyta</taxon>
        <taxon>Embryophyta</taxon>
        <taxon>Tracheophyta</taxon>
        <taxon>Spermatophyta</taxon>
        <taxon>Magnoliopsida</taxon>
        <taxon>eudicotyledons</taxon>
        <taxon>Gunneridae</taxon>
        <taxon>Pentapetalae</taxon>
        <taxon>asterids</taxon>
        <taxon>lamiids</taxon>
        <taxon>Lamiales</taxon>
        <taxon>Orobanchaceae</taxon>
        <taxon>Rehmannieae</taxon>
        <taxon>Rehmannia</taxon>
    </lineage>
</organism>
<feature type="transmembrane region" description="Helical" evidence="2">
    <location>
        <begin position="73"/>
        <end position="91"/>
    </location>
</feature>
<sequence length="97" mass="10142">MANPEEKVGGPATDDGFAYAEEVLVDGEMLGPEAVDPDNSKPDPEFTTSKQLKEEAEEAEKESGKGAHNLKSTIIISGAVVAVIGAIFAIAKKIKEA</sequence>
<dbReference type="PANTHER" id="PTHR37741:SF1">
    <property type="entry name" value="TRANSMEMBRANE PROTEIN"/>
    <property type="match status" value="1"/>
</dbReference>
<keyword evidence="2" id="KW-0472">Membrane</keyword>
<proteinExistence type="predicted"/>
<evidence type="ECO:0000313" key="4">
    <source>
        <dbReference type="Proteomes" id="UP001318860"/>
    </source>
</evidence>
<evidence type="ECO:0000313" key="3">
    <source>
        <dbReference type="EMBL" id="KAK6141703.1"/>
    </source>
</evidence>
<accession>A0ABR0W234</accession>